<dbReference type="KEGG" id="mgg:MPLG2_3117"/>
<reference evidence="2 3" key="1">
    <citation type="submission" date="2018-02" db="EMBL/GenBank/DDBJ databases">
        <authorList>
            <person name="Cohen D.B."/>
            <person name="Kent A.D."/>
        </authorList>
    </citation>
    <scope>NUCLEOTIDE SEQUENCE [LARGE SCALE GENOMIC DNA]</scope>
    <source>
        <strain evidence="2">1</strain>
    </source>
</reference>
<keyword evidence="1" id="KW-0472">Membrane</keyword>
<feature type="transmembrane region" description="Helical" evidence="1">
    <location>
        <begin position="7"/>
        <end position="37"/>
    </location>
</feature>
<feature type="transmembrane region" description="Helical" evidence="1">
    <location>
        <begin position="57"/>
        <end position="76"/>
    </location>
</feature>
<evidence type="ECO:0000256" key="1">
    <source>
        <dbReference type="SAM" id="Phobius"/>
    </source>
</evidence>
<dbReference type="EMBL" id="LT985188">
    <property type="protein sequence ID" value="SPD88147.1"/>
    <property type="molecule type" value="Genomic_DNA"/>
</dbReference>
<proteinExistence type="predicted"/>
<gene>
    <name evidence="2" type="ORF">MPLG2_3117</name>
</gene>
<evidence type="ECO:0000313" key="3">
    <source>
        <dbReference type="Proteomes" id="UP000238164"/>
    </source>
</evidence>
<keyword evidence="1" id="KW-1133">Transmembrane helix</keyword>
<dbReference type="RefSeq" id="WP_105186717.1">
    <property type="nucleotide sequence ID" value="NZ_BAAAGO010000006.1"/>
</dbReference>
<keyword evidence="1" id="KW-0812">Transmembrane</keyword>
<sequence length="83" mass="8316">MKFAKNLVLTAALVVAGMIVVAVVCFTTGVGVNVPWLVTAPPRGGAAPSIDVAFDPLGLVAVTLLGAALFTAVGALRTRVARA</sequence>
<evidence type="ECO:0000313" key="2">
    <source>
        <dbReference type="EMBL" id="SPD88147.1"/>
    </source>
</evidence>
<name>A0A2N9JL10_9ACTN</name>
<protein>
    <submittedName>
        <fullName evidence="2">Uncharacterized protein</fullName>
    </submittedName>
</protein>
<organism evidence="2 3">
    <name type="scientific">Micropruina glycogenica</name>
    <dbReference type="NCBI Taxonomy" id="75385"/>
    <lineage>
        <taxon>Bacteria</taxon>
        <taxon>Bacillati</taxon>
        <taxon>Actinomycetota</taxon>
        <taxon>Actinomycetes</taxon>
        <taxon>Propionibacteriales</taxon>
        <taxon>Nocardioidaceae</taxon>
        <taxon>Micropruina</taxon>
    </lineage>
</organism>
<accession>A0A2N9JL10</accession>
<dbReference type="AlphaFoldDB" id="A0A2N9JL10"/>
<keyword evidence="3" id="KW-1185">Reference proteome</keyword>
<dbReference type="Proteomes" id="UP000238164">
    <property type="component" value="Chromosome 1"/>
</dbReference>